<protein>
    <submittedName>
        <fullName evidence="7">Ionic transporter y4hA</fullName>
    </submittedName>
</protein>
<proteinExistence type="predicted"/>
<evidence type="ECO:0000313" key="8">
    <source>
        <dbReference type="Proteomes" id="UP000268084"/>
    </source>
</evidence>
<dbReference type="PANTHER" id="PTHR37958">
    <property type="entry name" value="SODIUM-POTASSIUM/PROTON ANTIPORTER CHAA"/>
    <property type="match status" value="1"/>
</dbReference>
<organism evidence="7 8">
    <name type="scientific">Nakamurella antarctica</name>
    <dbReference type="NCBI Taxonomy" id="1902245"/>
    <lineage>
        <taxon>Bacteria</taxon>
        <taxon>Bacillati</taxon>
        <taxon>Actinomycetota</taxon>
        <taxon>Actinomycetes</taxon>
        <taxon>Nakamurellales</taxon>
        <taxon>Nakamurellaceae</taxon>
        <taxon>Nakamurella</taxon>
    </lineage>
</organism>
<keyword evidence="3 5" id="KW-1133">Transmembrane helix</keyword>
<evidence type="ECO:0000313" key="7">
    <source>
        <dbReference type="EMBL" id="AZI56821.1"/>
    </source>
</evidence>
<keyword evidence="4 5" id="KW-0472">Membrane</keyword>
<dbReference type="GO" id="GO:0015386">
    <property type="term" value="F:potassium:proton antiporter activity"/>
    <property type="evidence" value="ECO:0007669"/>
    <property type="project" value="TreeGrafter"/>
</dbReference>
<dbReference type="InterPro" id="IPR004837">
    <property type="entry name" value="NaCa_Exmemb"/>
</dbReference>
<accession>A0A3G8ZSQ0</accession>
<dbReference type="OrthoDB" id="3531445at2"/>
<keyword evidence="8" id="KW-1185">Reference proteome</keyword>
<keyword evidence="2 5" id="KW-0812">Transmembrane</keyword>
<reference evidence="7 8" key="2">
    <citation type="submission" date="2018-12" db="EMBL/GenBank/DDBJ databases">
        <title>Nakamurella antarcticus sp. nov., isolated from Antarctica South Shetland Islands soil.</title>
        <authorList>
            <person name="Peng F."/>
        </authorList>
    </citation>
    <scope>NUCLEOTIDE SEQUENCE [LARGE SCALE GENOMIC DNA]</scope>
    <source>
        <strain evidence="7 8">S14-144</strain>
    </source>
</reference>
<dbReference type="EMBL" id="CP034170">
    <property type="protein sequence ID" value="AZI56821.1"/>
    <property type="molecule type" value="Genomic_DNA"/>
</dbReference>
<feature type="transmembrane region" description="Helical" evidence="5">
    <location>
        <begin position="311"/>
        <end position="333"/>
    </location>
</feature>
<sequence length="388" mass="39547">MSSPRTRPSPLAVSTAVLPVLGVLVLALAWTAELGVADQVLIAVLLVACVLSAVHHAEVVAHRVGEPYGSLILAVAVTIIEVGLIITLMLSGTAGAESLARDTAFAALMITINGIAGLVLLLGALRGHIARFNAVGTASALAVALSIATLTLVLPKFTTAEPGPIFTASQLTFAAAASAVLYLTFVFVQNIRHRDYFLPPKVTAATPVAAGAKLPGGDESAGYREQDGEDQHSVSPSDRAAWTSAALLLLSLVAVVGLAKIESPAIEAGVSSAGLPASFVGVVIAVIVLFPEALAAARNAVRDRVQVGLNLAYGSAAASIGLTIPTIAVASIWLPGELILGLSSLQITLLALTGLLAALTLLPGRATVMQATMHLVVFASFLYFAAVP</sequence>
<evidence type="ECO:0000256" key="3">
    <source>
        <dbReference type="ARBA" id="ARBA00022989"/>
    </source>
</evidence>
<name>A0A3G8ZSQ0_9ACTN</name>
<comment type="subcellular location">
    <subcellularLocation>
        <location evidence="1">Membrane</location>
        <topology evidence="1">Multi-pass membrane protein</topology>
    </subcellularLocation>
</comment>
<dbReference type="Pfam" id="PF01699">
    <property type="entry name" value="Na_Ca_ex"/>
    <property type="match status" value="2"/>
</dbReference>
<feature type="transmembrane region" description="Helical" evidence="5">
    <location>
        <begin position="132"/>
        <end position="153"/>
    </location>
</feature>
<evidence type="ECO:0000256" key="2">
    <source>
        <dbReference type="ARBA" id="ARBA00022692"/>
    </source>
</evidence>
<dbReference type="KEGG" id="nak:EH165_00185"/>
<feature type="transmembrane region" description="Helical" evidence="5">
    <location>
        <begin position="71"/>
        <end position="92"/>
    </location>
</feature>
<gene>
    <name evidence="7" type="ORF">EH165_00185</name>
</gene>
<feature type="transmembrane region" description="Helical" evidence="5">
    <location>
        <begin position="339"/>
        <end position="361"/>
    </location>
</feature>
<dbReference type="RefSeq" id="WP_124797506.1">
    <property type="nucleotide sequence ID" value="NZ_CP034170.1"/>
</dbReference>
<dbReference type="InterPro" id="IPR052946">
    <property type="entry name" value="Alkaline_pH_Ca-Antiporter"/>
</dbReference>
<feature type="transmembrane region" description="Helical" evidence="5">
    <location>
        <begin position="104"/>
        <end position="125"/>
    </location>
</feature>
<evidence type="ECO:0000256" key="5">
    <source>
        <dbReference type="SAM" id="Phobius"/>
    </source>
</evidence>
<feature type="transmembrane region" description="Helical" evidence="5">
    <location>
        <begin position="273"/>
        <end position="290"/>
    </location>
</feature>
<evidence type="ECO:0000259" key="6">
    <source>
        <dbReference type="Pfam" id="PF01699"/>
    </source>
</evidence>
<feature type="domain" description="Sodium/calcium exchanger membrane region" evidence="6">
    <location>
        <begin position="244"/>
        <end position="385"/>
    </location>
</feature>
<feature type="transmembrane region" description="Helical" evidence="5">
    <location>
        <begin position="240"/>
        <end position="261"/>
    </location>
</feature>
<feature type="domain" description="Sodium/calcium exchanger membrane region" evidence="6">
    <location>
        <begin position="41"/>
        <end position="189"/>
    </location>
</feature>
<feature type="transmembrane region" description="Helical" evidence="5">
    <location>
        <begin position="41"/>
        <end position="59"/>
    </location>
</feature>
<feature type="transmembrane region" description="Helical" evidence="5">
    <location>
        <begin position="165"/>
        <end position="188"/>
    </location>
</feature>
<dbReference type="AlphaFoldDB" id="A0A3G8ZSQ0"/>
<dbReference type="PANTHER" id="PTHR37958:SF1">
    <property type="entry name" value="SODIUM-POTASSIUM_PROTON ANTIPORTER CHAA"/>
    <property type="match status" value="1"/>
</dbReference>
<feature type="transmembrane region" description="Helical" evidence="5">
    <location>
        <begin position="368"/>
        <end position="386"/>
    </location>
</feature>
<dbReference type="GO" id="GO:0015385">
    <property type="term" value="F:sodium:proton antiporter activity"/>
    <property type="evidence" value="ECO:0007669"/>
    <property type="project" value="TreeGrafter"/>
</dbReference>
<dbReference type="Proteomes" id="UP000268084">
    <property type="component" value="Chromosome"/>
</dbReference>
<dbReference type="GO" id="GO:0005886">
    <property type="term" value="C:plasma membrane"/>
    <property type="evidence" value="ECO:0007669"/>
    <property type="project" value="TreeGrafter"/>
</dbReference>
<reference evidence="7 8" key="1">
    <citation type="submission" date="2018-11" db="EMBL/GenBank/DDBJ databases">
        <authorList>
            <person name="Da X."/>
        </authorList>
    </citation>
    <scope>NUCLEOTIDE SEQUENCE [LARGE SCALE GENOMIC DNA]</scope>
    <source>
        <strain evidence="7 8">S14-144</strain>
    </source>
</reference>
<evidence type="ECO:0000256" key="1">
    <source>
        <dbReference type="ARBA" id="ARBA00004141"/>
    </source>
</evidence>
<evidence type="ECO:0000256" key="4">
    <source>
        <dbReference type="ARBA" id="ARBA00023136"/>
    </source>
</evidence>